<dbReference type="GO" id="GO:0005509">
    <property type="term" value="F:calcium ion binding"/>
    <property type="evidence" value="ECO:0007669"/>
    <property type="project" value="InterPro"/>
</dbReference>
<dbReference type="InterPro" id="IPR002048">
    <property type="entry name" value="EF_hand_dom"/>
</dbReference>
<evidence type="ECO:0000259" key="5">
    <source>
        <dbReference type="Pfam" id="PF17958"/>
    </source>
</evidence>
<dbReference type="Pfam" id="PF13499">
    <property type="entry name" value="EF-hand_7"/>
    <property type="match status" value="1"/>
</dbReference>
<dbReference type="PANTHER" id="PTHR14095:SF0">
    <property type="entry name" value="MIP22305P"/>
    <property type="match status" value="1"/>
</dbReference>
<feature type="compositionally biased region" description="Low complexity" evidence="3">
    <location>
        <begin position="36"/>
        <end position="52"/>
    </location>
</feature>
<accession>A0AAW1RCR6</accession>
<evidence type="ECO:0000259" key="4">
    <source>
        <dbReference type="Pfam" id="PF13499"/>
    </source>
</evidence>
<dbReference type="Gene3D" id="1.10.238.10">
    <property type="entry name" value="EF-hand"/>
    <property type="match status" value="1"/>
</dbReference>
<dbReference type="EMBL" id="JALJOS010000013">
    <property type="protein sequence ID" value="KAK9831637.1"/>
    <property type="molecule type" value="Genomic_DNA"/>
</dbReference>
<dbReference type="Proteomes" id="UP001438707">
    <property type="component" value="Unassembled WGS sequence"/>
</dbReference>
<feature type="region of interest" description="Disordered" evidence="3">
    <location>
        <begin position="553"/>
        <end position="578"/>
    </location>
</feature>
<keyword evidence="1" id="KW-0479">Metal-binding</keyword>
<comment type="caution">
    <text evidence="6">The sequence shown here is derived from an EMBL/GenBank/DDBJ whole genome shotgun (WGS) entry which is preliminary data.</text>
</comment>
<dbReference type="Pfam" id="PF17958">
    <property type="entry name" value="EF-hand_13"/>
    <property type="match status" value="1"/>
</dbReference>
<dbReference type="Gene3D" id="1.10.238.230">
    <property type="match status" value="1"/>
</dbReference>
<reference evidence="6 7" key="1">
    <citation type="journal article" date="2024" name="Nat. Commun.">
        <title>Phylogenomics reveals the evolutionary origins of lichenization in chlorophyte algae.</title>
        <authorList>
            <person name="Puginier C."/>
            <person name="Libourel C."/>
            <person name="Otte J."/>
            <person name="Skaloud P."/>
            <person name="Haon M."/>
            <person name="Grisel S."/>
            <person name="Petersen M."/>
            <person name="Berrin J.G."/>
            <person name="Delaux P.M."/>
            <person name="Dal Grande F."/>
            <person name="Keller J."/>
        </authorList>
    </citation>
    <scope>NUCLEOTIDE SEQUENCE [LARGE SCALE GENOMIC DNA]</scope>
    <source>
        <strain evidence="6 7">SAG 2145</strain>
    </source>
</reference>
<feature type="region of interest" description="Disordered" evidence="3">
    <location>
        <begin position="1"/>
        <end position="57"/>
    </location>
</feature>
<dbReference type="SUPFAM" id="SSF47473">
    <property type="entry name" value="EF-hand"/>
    <property type="match status" value="2"/>
</dbReference>
<dbReference type="CDD" id="cd21504">
    <property type="entry name" value="PPP2R3A_B-like"/>
    <property type="match status" value="1"/>
</dbReference>
<feature type="compositionally biased region" description="Polar residues" evidence="3">
    <location>
        <begin position="115"/>
        <end position="129"/>
    </location>
</feature>
<keyword evidence="2" id="KW-0106">Calcium</keyword>
<dbReference type="FunFam" id="1.10.238.10:FF:000025">
    <property type="entry name" value="serine/threonine-protein phosphatase 2A regulatory subunit B'' subunit alpha"/>
    <property type="match status" value="1"/>
</dbReference>
<evidence type="ECO:0000256" key="2">
    <source>
        <dbReference type="ARBA" id="ARBA00022837"/>
    </source>
</evidence>
<dbReference type="GO" id="GO:0000159">
    <property type="term" value="C:protein phosphatase type 2A complex"/>
    <property type="evidence" value="ECO:0007669"/>
    <property type="project" value="TreeGrafter"/>
</dbReference>
<dbReference type="AlphaFoldDB" id="A0AAW1RCR6"/>
<dbReference type="InterPro" id="IPR041534">
    <property type="entry name" value="EF-hand_13"/>
</dbReference>
<dbReference type="FunFam" id="1.10.238.220:FF:000003">
    <property type="entry name" value="Phosphoprotein phosphatase 2A regulatory subunit"/>
    <property type="match status" value="1"/>
</dbReference>
<protein>
    <submittedName>
        <fullName evidence="6">Uncharacterized protein</fullName>
    </submittedName>
</protein>
<organism evidence="6 7">
    <name type="scientific">Apatococcus lobatus</name>
    <dbReference type="NCBI Taxonomy" id="904363"/>
    <lineage>
        <taxon>Eukaryota</taxon>
        <taxon>Viridiplantae</taxon>
        <taxon>Chlorophyta</taxon>
        <taxon>core chlorophytes</taxon>
        <taxon>Trebouxiophyceae</taxon>
        <taxon>Chlorellales</taxon>
        <taxon>Chlorellaceae</taxon>
        <taxon>Apatococcus</taxon>
    </lineage>
</organism>
<feature type="domain" description="EF-hand" evidence="4">
    <location>
        <begin position="358"/>
        <end position="457"/>
    </location>
</feature>
<sequence length="578" mass="65551">MRDGHPEGLHVNTAPGRSGASFPEPAQPSGSDDVHSPAGLTSAAGSSGSPPGRQSFFADGAHARFPCSKLKLDNLFLQWLSTPDSQKLVLGLLEEAKNGRPLHGPPSSAGAISPLSPSSAQVLGLSTATPPLSPSKPRSPHSPPSPLRRSGQSLLHQQASTGDHIPPFYFPGTKPVPEDVVRTAHESLQQLLAANPTGFAVAATKELITQVLRLPSFLAYPLFYKLLDSQEDKAVPTEKLKLWLDHHSALTQDAATCTFDILRKEGVNYLSHDDFKSMLAGILLSHPGLEFLTDTPEFQDRYAETVIYRIFYNLDKTGSGRLTRREIKRGDLLEALGQLDREDDINKVLKYFSYEHFYVIYCKFWELDSDHDFLISREDLMRYSTHSLTYRVVDRIFNQAPRRLSTKVPDRMGYEDFVWFMLSEEDKSTDVSLEYWFRCIDLDFDGVLRSNELLFFYEEQLHRMECLNQEPVLFEDILCQMHDMLAPEKEGTFTLRDLKRHRPLAGIFFNALFNLHKFIAFETRDPFTIRQERENAGQSEWERFASTEYIRLAMEEEGEEEQPEPNNDVWDSATEAPF</sequence>
<evidence type="ECO:0000313" key="7">
    <source>
        <dbReference type="Proteomes" id="UP001438707"/>
    </source>
</evidence>
<evidence type="ECO:0000256" key="1">
    <source>
        <dbReference type="ARBA" id="ARBA00022723"/>
    </source>
</evidence>
<proteinExistence type="predicted"/>
<name>A0AAW1RCR6_9CHLO</name>
<dbReference type="InterPro" id="IPR011992">
    <property type="entry name" value="EF-hand-dom_pair"/>
</dbReference>
<dbReference type="PANTHER" id="PTHR14095">
    <property type="entry name" value="PHOSPHATASE 2A REGULATORY SUBUNIT-RELATED"/>
    <property type="match status" value="1"/>
</dbReference>
<gene>
    <name evidence="6" type="ORF">WJX74_003714</name>
</gene>
<feature type="region of interest" description="Disordered" evidence="3">
    <location>
        <begin position="100"/>
        <end position="158"/>
    </location>
</feature>
<dbReference type="GO" id="GO:0019888">
    <property type="term" value="F:protein phosphatase regulator activity"/>
    <property type="evidence" value="ECO:0007669"/>
    <property type="project" value="TreeGrafter"/>
</dbReference>
<feature type="domain" description="PP2A regulatory subunit B'' EF-hand" evidence="5">
    <location>
        <begin position="253"/>
        <end position="342"/>
    </location>
</feature>
<evidence type="ECO:0000256" key="3">
    <source>
        <dbReference type="SAM" id="MobiDB-lite"/>
    </source>
</evidence>
<dbReference type="Gene3D" id="1.10.238.220">
    <property type="match status" value="1"/>
</dbReference>
<evidence type="ECO:0000313" key="6">
    <source>
        <dbReference type="EMBL" id="KAK9831637.1"/>
    </source>
</evidence>
<keyword evidence="7" id="KW-1185">Reference proteome</keyword>